<dbReference type="SUPFAM" id="SSF56112">
    <property type="entry name" value="Protein kinase-like (PK-like)"/>
    <property type="match status" value="1"/>
</dbReference>
<proteinExistence type="predicted"/>
<evidence type="ECO:0000313" key="4">
    <source>
        <dbReference type="EMBL" id="PRQ39885.1"/>
    </source>
</evidence>
<dbReference type="GO" id="GO:0004672">
    <property type="term" value="F:protein kinase activity"/>
    <property type="evidence" value="ECO:0007669"/>
    <property type="project" value="InterPro"/>
</dbReference>
<dbReference type="PANTHER" id="PTHR45621">
    <property type="entry name" value="OS01G0588500 PROTEIN-RELATED"/>
    <property type="match status" value="1"/>
</dbReference>
<keyword evidence="4" id="KW-0808">Transferase</keyword>
<evidence type="ECO:0000259" key="3">
    <source>
        <dbReference type="PROSITE" id="PS50011"/>
    </source>
</evidence>
<dbReference type="InterPro" id="IPR050823">
    <property type="entry name" value="Plant_Ser_Thr_Prot_Kinase"/>
</dbReference>
<keyword evidence="5" id="KW-1185">Reference proteome</keyword>
<keyword evidence="2" id="KW-0472">Membrane</keyword>
<accession>A0A2P6R0B5</accession>
<dbReference type="Gene3D" id="3.30.200.20">
    <property type="entry name" value="Phosphorylase Kinase, domain 1"/>
    <property type="match status" value="1"/>
</dbReference>
<dbReference type="Pfam" id="PF07714">
    <property type="entry name" value="PK_Tyr_Ser-Thr"/>
    <property type="match status" value="1"/>
</dbReference>
<dbReference type="GO" id="GO:0005524">
    <property type="term" value="F:ATP binding"/>
    <property type="evidence" value="ECO:0007669"/>
    <property type="project" value="InterPro"/>
</dbReference>
<protein>
    <submittedName>
        <fullName evidence="4">Putative transferase, protein kinase RLK-Pelle-RLCK-VIIa-2 family</fullName>
        <ecNumber evidence="4">2.7.-.-</ecNumber>
    </submittedName>
</protein>
<dbReference type="InterPro" id="IPR000719">
    <property type="entry name" value="Prot_kinase_dom"/>
</dbReference>
<dbReference type="InterPro" id="IPR001245">
    <property type="entry name" value="Ser-Thr/Tyr_kinase_cat_dom"/>
</dbReference>
<evidence type="ECO:0000256" key="2">
    <source>
        <dbReference type="ARBA" id="ARBA00022475"/>
    </source>
</evidence>
<comment type="subcellular location">
    <subcellularLocation>
        <location evidence="1">Cell membrane</location>
    </subcellularLocation>
</comment>
<dbReference type="Gramene" id="PRQ39885">
    <property type="protein sequence ID" value="PRQ39885"/>
    <property type="gene ID" value="RchiOBHm_Chr4g0430091"/>
</dbReference>
<dbReference type="InterPro" id="IPR011009">
    <property type="entry name" value="Kinase-like_dom_sf"/>
</dbReference>
<dbReference type="Proteomes" id="UP000238479">
    <property type="component" value="Chromosome 4"/>
</dbReference>
<dbReference type="EMBL" id="PDCK01000042">
    <property type="protein sequence ID" value="PRQ39885.1"/>
    <property type="molecule type" value="Genomic_DNA"/>
</dbReference>
<dbReference type="AlphaFoldDB" id="A0A2P6R0B5"/>
<keyword evidence="4" id="KW-0418">Kinase</keyword>
<reference evidence="4 5" key="1">
    <citation type="journal article" date="2018" name="Nat. Genet.">
        <title>The Rosa genome provides new insights in the design of modern roses.</title>
        <authorList>
            <person name="Bendahmane M."/>
        </authorList>
    </citation>
    <scope>NUCLEOTIDE SEQUENCE [LARGE SCALE GENOMIC DNA]</scope>
    <source>
        <strain evidence="5">cv. Old Blush</strain>
    </source>
</reference>
<sequence>MGCEANLIVFTSEDLKLCTNNFHKNNLIGLTQFGKLYRGQIKQQGFNIGSQAGDVTVKIWDERSSCITFTNDEFLMVKEEVKFLTQPSIKGNPNLVKLIGYCCEKEVKGVVYDLNPWDTLHNLTPKGTSSFHLTFNFLYKLLHTRYNSLYRIYTDNLNWVQRINVLLQFAQLLEFLHNKEKPYLVLNTNASHIMLDWECKPTLVDFGLISGGIIGEMTPLKKKMPMSTIGFVDPFFAAKGGSYWDTSCDVFSFGVMLLGLIAKRNSELENVGKPQLGLDSLVQNWAKNVYRPNCSLVHRSLQEDWGCFAEDGSAITELGMRCVEFFPVNRPTMKKVVECLQGLLAFQRLEDARPSKREKTFHGN</sequence>
<keyword evidence="2" id="KW-1003">Cell membrane</keyword>
<evidence type="ECO:0000313" key="5">
    <source>
        <dbReference type="Proteomes" id="UP000238479"/>
    </source>
</evidence>
<dbReference type="GO" id="GO:0005886">
    <property type="term" value="C:plasma membrane"/>
    <property type="evidence" value="ECO:0007669"/>
    <property type="project" value="UniProtKB-SubCell"/>
</dbReference>
<gene>
    <name evidence="4" type="ORF">RchiOBHm_Chr4g0430091</name>
</gene>
<dbReference type="EC" id="2.7.-.-" evidence="4"/>
<dbReference type="Gene3D" id="1.10.510.10">
    <property type="entry name" value="Transferase(Phosphotransferase) domain 1"/>
    <property type="match status" value="1"/>
</dbReference>
<name>A0A2P6R0B5_ROSCH</name>
<dbReference type="OMA" id="NASHIML"/>
<evidence type="ECO:0000256" key="1">
    <source>
        <dbReference type="ARBA" id="ARBA00004236"/>
    </source>
</evidence>
<feature type="domain" description="Protein kinase" evidence="3">
    <location>
        <begin position="22"/>
        <end position="344"/>
    </location>
</feature>
<dbReference type="PROSITE" id="PS50011">
    <property type="entry name" value="PROTEIN_KINASE_DOM"/>
    <property type="match status" value="1"/>
</dbReference>
<comment type="caution">
    <text evidence="4">The sequence shown here is derived from an EMBL/GenBank/DDBJ whole genome shotgun (WGS) entry which is preliminary data.</text>
</comment>
<organism evidence="4 5">
    <name type="scientific">Rosa chinensis</name>
    <name type="common">China rose</name>
    <dbReference type="NCBI Taxonomy" id="74649"/>
    <lineage>
        <taxon>Eukaryota</taxon>
        <taxon>Viridiplantae</taxon>
        <taxon>Streptophyta</taxon>
        <taxon>Embryophyta</taxon>
        <taxon>Tracheophyta</taxon>
        <taxon>Spermatophyta</taxon>
        <taxon>Magnoliopsida</taxon>
        <taxon>eudicotyledons</taxon>
        <taxon>Gunneridae</taxon>
        <taxon>Pentapetalae</taxon>
        <taxon>rosids</taxon>
        <taxon>fabids</taxon>
        <taxon>Rosales</taxon>
        <taxon>Rosaceae</taxon>
        <taxon>Rosoideae</taxon>
        <taxon>Rosoideae incertae sedis</taxon>
        <taxon>Rosa</taxon>
    </lineage>
</organism>